<dbReference type="Proteomes" id="UP000468650">
    <property type="component" value="Unassembled WGS sequence"/>
</dbReference>
<dbReference type="InterPro" id="IPR051203">
    <property type="entry name" value="Polysaccharide_Synthase-Rel"/>
</dbReference>
<dbReference type="InterPro" id="IPR029063">
    <property type="entry name" value="SAM-dependent_MTases_sf"/>
</dbReference>
<proteinExistence type="inferred from homology"/>
<evidence type="ECO:0000313" key="5">
    <source>
        <dbReference type="Proteomes" id="UP000468650"/>
    </source>
</evidence>
<feature type="domain" description="Polysaccharide biosynthesis protein CapD-like" evidence="3">
    <location>
        <begin position="300"/>
        <end position="586"/>
    </location>
</feature>
<dbReference type="InterPro" id="IPR036291">
    <property type="entry name" value="NAD(P)-bd_dom_sf"/>
</dbReference>
<evidence type="ECO:0000313" key="4">
    <source>
        <dbReference type="EMBL" id="KAB2814341.1"/>
    </source>
</evidence>
<feature type="transmembrane region" description="Helical" evidence="2">
    <location>
        <begin position="90"/>
        <end position="109"/>
    </location>
</feature>
<protein>
    <submittedName>
        <fullName evidence="4">Polysaccharide biosynthesis protein</fullName>
    </submittedName>
</protein>
<dbReference type="SUPFAM" id="SSF51735">
    <property type="entry name" value="NAD(P)-binding Rossmann-fold domains"/>
    <property type="match status" value="1"/>
</dbReference>
<dbReference type="RefSeq" id="WP_151665921.1">
    <property type="nucleotide sequence ID" value="NZ_WBVO01000001.1"/>
</dbReference>
<dbReference type="EMBL" id="WBVO01000001">
    <property type="protein sequence ID" value="KAB2814341.1"/>
    <property type="molecule type" value="Genomic_DNA"/>
</dbReference>
<evidence type="ECO:0000256" key="1">
    <source>
        <dbReference type="ARBA" id="ARBA00007430"/>
    </source>
</evidence>
<dbReference type="CDD" id="cd05237">
    <property type="entry name" value="UDP_invert_4-6DH_SDR_e"/>
    <property type="match status" value="1"/>
</dbReference>
<dbReference type="AlphaFoldDB" id="A0A6N6RK72"/>
<feature type="transmembrane region" description="Helical" evidence="2">
    <location>
        <begin position="20"/>
        <end position="39"/>
    </location>
</feature>
<keyword evidence="2" id="KW-1133">Transmembrane helix</keyword>
<comment type="caution">
    <text evidence="4">The sequence shown here is derived from an EMBL/GenBank/DDBJ whole genome shotgun (WGS) entry which is preliminary data.</text>
</comment>
<keyword evidence="2" id="KW-0472">Membrane</keyword>
<dbReference type="OrthoDB" id="9803111at2"/>
<organism evidence="4 5">
    <name type="scientific">Phaeocystidibacter luteus</name>
    <dbReference type="NCBI Taxonomy" id="911197"/>
    <lineage>
        <taxon>Bacteria</taxon>
        <taxon>Pseudomonadati</taxon>
        <taxon>Bacteroidota</taxon>
        <taxon>Flavobacteriia</taxon>
        <taxon>Flavobacteriales</taxon>
        <taxon>Phaeocystidibacteraceae</taxon>
        <taxon>Phaeocystidibacter</taxon>
    </lineage>
</organism>
<dbReference type="PANTHER" id="PTHR43318:SF1">
    <property type="entry name" value="POLYSACCHARIDE BIOSYNTHESIS PROTEIN EPSC-RELATED"/>
    <property type="match status" value="1"/>
</dbReference>
<gene>
    <name evidence="4" type="ORF">F8C67_01005</name>
</gene>
<evidence type="ECO:0000259" key="3">
    <source>
        <dbReference type="Pfam" id="PF02719"/>
    </source>
</evidence>
<sequence length="643" mass="71820">MLRKLLSNYSDRFLSRWVVLAFDIFMVAVAFVVATMLRHNFDFTAMGEQDIPAQTIIAAMAYFIGFLLTQSYSGIIRHTGVNDAVRLVEGAMIASGGILFITAYFSYFHSDYSGVFNFSRSVIIIQFLLVLFFLIGSRFFIKGIYLTAIKRARMTNRNIVIFGAGASGMITRNALLSDPISNVNVVAFMDENPSKVKKSLEGIPVLHPDKVLKVKFIEQRDISEIVISIQGLSKVKLREISDRAVKLGLQVKIVPPAEKWINGELSARQLRQVRIEDLLEREPIQLDNTNIEREIRNRVVLVTGAAGSIGAEIARQILYYGPKQVIYLDQAESALYELEFDIKTNYSESFAKCEFIVGNVKDFMRMEALFKKYTPEVVFHAAAYKHVPLMEDNPYEALMVNVFGTKIMADLSCEFGVNKFVMVSTDKAVNPTNVMGSSKRIAEIYTQALANSGNCKTQFVTTRFGNVLGSNGSVIPIFRKQIEHGGPITVTHKDITRYFMTIPEACNLVLEAGAMGEGGEIFVFDMGESVKIYDLAKKMVALSGLRLGRDIEIVETGLRPGEKLYEELLATNENTLGTHHAKILKARVRKHDYNNVVAQLDSLSEALVDANPMELVSIMKSMVPEFKSNNSVYESLDANLGDK</sequence>
<feature type="transmembrane region" description="Helical" evidence="2">
    <location>
        <begin position="51"/>
        <end position="69"/>
    </location>
</feature>
<keyword evidence="2" id="KW-0812">Transmembrane</keyword>
<name>A0A6N6RK72_9FLAO</name>
<dbReference type="PANTHER" id="PTHR43318">
    <property type="entry name" value="UDP-N-ACETYLGLUCOSAMINE 4,6-DEHYDRATASE"/>
    <property type="match status" value="1"/>
</dbReference>
<feature type="transmembrane region" description="Helical" evidence="2">
    <location>
        <begin position="121"/>
        <end position="141"/>
    </location>
</feature>
<dbReference type="Pfam" id="PF13727">
    <property type="entry name" value="CoA_binding_3"/>
    <property type="match status" value="1"/>
</dbReference>
<accession>A0A6N6RK72</accession>
<dbReference type="Pfam" id="PF02719">
    <property type="entry name" value="Polysacc_synt_2"/>
    <property type="match status" value="1"/>
</dbReference>
<dbReference type="InterPro" id="IPR003869">
    <property type="entry name" value="Polysac_CapD-like"/>
</dbReference>
<dbReference type="Gene3D" id="3.40.50.720">
    <property type="entry name" value="NAD(P)-binding Rossmann-like Domain"/>
    <property type="match status" value="2"/>
</dbReference>
<dbReference type="SUPFAM" id="SSF53335">
    <property type="entry name" value="S-adenosyl-L-methionine-dependent methyltransferases"/>
    <property type="match status" value="1"/>
</dbReference>
<evidence type="ECO:0000256" key="2">
    <source>
        <dbReference type="SAM" id="Phobius"/>
    </source>
</evidence>
<keyword evidence="5" id="KW-1185">Reference proteome</keyword>
<reference evidence="4 5" key="1">
    <citation type="submission" date="2019-09" db="EMBL/GenBank/DDBJ databases">
        <title>Genomes of family Cryomorphaceae.</title>
        <authorList>
            <person name="Bowman J.P."/>
        </authorList>
    </citation>
    <scope>NUCLEOTIDE SEQUENCE [LARGE SCALE GENOMIC DNA]</scope>
    <source>
        <strain evidence="4 5">LMG 25704</strain>
    </source>
</reference>
<comment type="similarity">
    <text evidence="1">Belongs to the polysaccharide synthase family.</text>
</comment>